<evidence type="ECO:0000256" key="12">
    <source>
        <dbReference type="ARBA" id="ARBA00023146"/>
    </source>
</evidence>
<keyword evidence="10 14" id="KW-0067">ATP-binding</keyword>
<evidence type="ECO:0000256" key="6">
    <source>
        <dbReference type="ARBA" id="ARBA00022598"/>
    </source>
</evidence>
<dbReference type="GO" id="GO:0046872">
    <property type="term" value="F:metal ion binding"/>
    <property type="evidence" value="ECO:0007669"/>
    <property type="project" value="UniProtKB-KW"/>
</dbReference>
<dbReference type="EC" id="6.1.1.16" evidence="14"/>
<feature type="binding site" evidence="14">
    <location>
        <position position="270"/>
    </location>
    <ligand>
        <name>ATP</name>
        <dbReference type="ChEBI" id="CHEBI:30616"/>
    </ligand>
</feature>
<evidence type="ECO:0000256" key="10">
    <source>
        <dbReference type="ARBA" id="ARBA00022840"/>
    </source>
</evidence>
<dbReference type="CDD" id="cd00672">
    <property type="entry name" value="CysRS_core"/>
    <property type="match status" value="1"/>
</dbReference>
<comment type="caution">
    <text evidence="17">The sequence shown here is derived from an EMBL/GenBank/DDBJ whole genome shotgun (WGS) entry which is preliminary data.</text>
</comment>
<dbReference type="GO" id="GO:0006423">
    <property type="term" value="P:cysteinyl-tRNA aminoacylation"/>
    <property type="evidence" value="ECO:0007669"/>
    <property type="project" value="UniProtKB-UniRule"/>
</dbReference>
<comment type="subunit">
    <text evidence="4 14">Monomer.</text>
</comment>
<evidence type="ECO:0000256" key="1">
    <source>
        <dbReference type="ARBA" id="ARBA00001947"/>
    </source>
</evidence>
<comment type="similarity">
    <text evidence="3 14">Belongs to the class-I aminoacyl-tRNA synthetase family.</text>
</comment>
<keyword evidence="9" id="KW-0862">Zinc</keyword>
<organism evidence="17 18">
    <name type="scientific">Candidatus Azambacteria bacterium GW2011_GWC1_46_13</name>
    <dbReference type="NCBI Taxonomy" id="1618619"/>
    <lineage>
        <taxon>Bacteria</taxon>
        <taxon>Candidatus Azamiibacteriota</taxon>
    </lineage>
</organism>
<reference evidence="17 18" key="1">
    <citation type="journal article" date="2015" name="Nature">
        <title>rRNA introns, odd ribosomes, and small enigmatic genomes across a large radiation of phyla.</title>
        <authorList>
            <person name="Brown C.T."/>
            <person name="Hug L.A."/>
            <person name="Thomas B.C."/>
            <person name="Sharon I."/>
            <person name="Castelle C.J."/>
            <person name="Singh A."/>
            <person name="Wilkins M.J."/>
            <person name="Williams K.H."/>
            <person name="Banfield J.F."/>
        </authorList>
    </citation>
    <scope>NUCLEOTIDE SEQUENCE [LARGE SCALE GENOMIC DNA]</scope>
</reference>
<dbReference type="GO" id="GO:0005737">
    <property type="term" value="C:cytoplasm"/>
    <property type="evidence" value="ECO:0007669"/>
    <property type="project" value="UniProtKB-SubCell"/>
</dbReference>
<dbReference type="FunFam" id="3.40.50.620:FF:000130">
    <property type="entry name" value="Cysteine--tRNA ligase"/>
    <property type="match status" value="1"/>
</dbReference>
<feature type="short sequence motif" description="'KMSKS' region" evidence="14">
    <location>
        <begin position="267"/>
        <end position="271"/>
    </location>
</feature>
<dbReference type="Pfam" id="PF09190">
    <property type="entry name" value="DALR_2"/>
    <property type="match status" value="1"/>
</dbReference>
<keyword evidence="8 14" id="KW-0547">Nucleotide-binding</keyword>
<evidence type="ECO:0000256" key="5">
    <source>
        <dbReference type="ARBA" id="ARBA00022490"/>
    </source>
</evidence>
<evidence type="ECO:0000256" key="7">
    <source>
        <dbReference type="ARBA" id="ARBA00022723"/>
    </source>
</evidence>
<evidence type="ECO:0000313" key="18">
    <source>
        <dbReference type="Proteomes" id="UP000034569"/>
    </source>
</evidence>
<dbReference type="NCBIfam" id="TIGR00435">
    <property type="entry name" value="cysS"/>
    <property type="match status" value="1"/>
</dbReference>
<protein>
    <recommendedName>
        <fullName evidence="14">Cysteine--tRNA ligase</fullName>
        <ecNumber evidence="14">6.1.1.16</ecNumber>
    </recommendedName>
    <alternativeName>
        <fullName evidence="14">Cysteinyl-tRNA synthetase</fullName>
        <shortName evidence="14">CysRS</shortName>
    </alternativeName>
</protein>
<keyword evidence="15" id="KW-0175">Coiled coil</keyword>
<dbReference type="InterPro" id="IPR032678">
    <property type="entry name" value="tRNA-synt_1_cat_dom"/>
</dbReference>
<dbReference type="Pfam" id="PF01406">
    <property type="entry name" value="tRNA-synt_1e"/>
    <property type="match status" value="1"/>
</dbReference>
<dbReference type="EMBL" id="LCLU01000009">
    <property type="protein sequence ID" value="KKU22601.1"/>
    <property type="molecule type" value="Genomic_DNA"/>
</dbReference>
<evidence type="ECO:0000256" key="8">
    <source>
        <dbReference type="ARBA" id="ARBA00022741"/>
    </source>
</evidence>
<dbReference type="Pfam" id="PF23493">
    <property type="entry name" value="CysS_C"/>
    <property type="match status" value="1"/>
</dbReference>
<evidence type="ECO:0000256" key="13">
    <source>
        <dbReference type="ARBA" id="ARBA00047398"/>
    </source>
</evidence>
<accession>A0A0G1NQD4</accession>
<evidence type="ECO:0000256" key="11">
    <source>
        <dbReference type="ARBA" id="ARBA00022917"/>
    </source>
</evidence>
<evidence type="ECO:0000256" key="9">
    <source>
        <dbReference type="ARBA" id="ARBA00022833"/>
    </source>
</evidence>
<feature type="coiled-coil region" evidence="15">
    <location>
        <begin position="313"/>
        <end position="351"/>
    </location>
</feature>
<evidence type="ECO:0000256" key="2">
    <source>
        <dbReference type="ARBA" id="ARBA00004496"/>
    </source>
</evidence>
<dbReference type="Gene3D" id="1.20.120.1910">
    <property type="entry name" value="Cysteine-tRNA ligase, C-terminal anti-codon recognition domain"/>
    <property type="match status" value="1"/>
</dbReference>
<proteinExistence type="inferred from homology"/>
<dbReference type="InterPro" id="IPR056411">
    <property type="entry name" value="CysS_C"/>
</dbReference>
<comment type="cofactor">
    <cofactor evidence="1">
        <name>Zn(2+)</name>
        <dbReference type="ChEBI" id="CHEBI:29105"/>
    </cofactor>
</comment>
<keyword evidence="7" id="KW-0479">Metal-binding</keyword>
<dbReference type="GO" id="GO:0004817">
    <property type="term" value="F:cysteine-tRNA ligase activity"/>
    <property type="evidence" value="ECO:0007669"/>
    <property type="project" value="UniProtKB-UniRule"/>
</dbReference>
<dbReference type="PATRIC" id="fig|1618619.3.peg.244"/>
<sequence length="465" mass="53772">MALKIFNTLSGKKEPFKPLKNKRVNLFVCGPTVYDLSHLGHARTYAAFDVIVRYLRRAGYEVFYLQNITDIDDKIIVRAKELNADPLKFSRQMTKEYYKDVAALKIKSVTKYAKASEFIPQIIRQIQVLLKKGYAYEASDGVYFDISKFPDYGKLSGQKIKKLKAGARVKIRETKKHPFDFDLWKKKKPGEPAWASPWGAGRPGWHIEDTAISENFFGPQYDLHGGAYELIFPHHESEIAQMEAASGKKPFVKYWLHTGVLKIGGEKMSKSLGNFITVRDFLEKYPVEILRFIIVSSHYRSVIDYNEQLAVQAKHALDRISEFLERLDKVNQKLKIKNQKYKLKIKKFREKFFDYMDDDFNTPRALSVMFDVIKTSNASIDKNQLDKDAAREIKNFFGEADAIFGILPPQKKIKLPKKIASLVEQREKARQEKNWALADQLRAETERLGYKIEDTPKGPTVKFDF</sequence>
<dbReference type="Proteomes" id="UP000034569">
    <property type="component" value="Unassembled WGS sequence"/>
</dbReference>
<feature type="short sequence motif" description="'HIGH' region" evidence="14">
    <location>
        <begin position="31"/>
        <end position="41"/>
    </location>
</feature>
<dbReference type="InterPro" id="IPR015273">
    <property type="entry name" value="Cys-tRNA-synt_Ia_DALR"/>
</dbReference>
<dbReference type="SUPFAM" id="SSF47323">
    <property type="entry name" value="Anticodon-binding domain of a subclass of class I aminoacyl-tRNA synthetases"/>
    <property type="match status" value="1"/>
</dbReference>
<dbReference type="InterPro" id="IPR014729">
    <property type="entry name" value="Rossmann-like_a/b/a_fold"/>
</dbReference>
<evidence type="ECO:0000256" key="15">
    <source>
        <dbReference type="SAM" id="Coils"/>
    </source>
</evidence>
<dbReference type="HAMAP" id="MF_00041">
    <property type="entry name" value="Cys_tRNA_synth"/>
    <property type="match status" value="1"/>
</dbReference>
<dbReference type="InterPro" id="IPR024909">
    <property type="entry name" value="Cys-tRNA/MSH_ligase"/>
</dbReference>
<evidence type="ECO:0000259" key="16">
    <source>
        <dbReference type="SMART" id="SM00840"/>
    </source>
</evidence>
<gene>
    <name evidence="14" type="primary">cysS</name>
    <name evidence="17" type="ORF">UX33_C0009G0025</name>
</gene>
<keyword evidence="5 14" id="KW-0963">Cytoplasm</keyword>
<keyword evidence="6 14" id="KW-0436">Ligase</keyword>
<comment type="subcellular location">
    <subcellularLocation>
        <location evidence="2 14">Cytoplasm</location>
    </subcellularLocation>
</comment>
<evidence type="ECO:0000256" key="3">
    <source>
        <dbReference type="ARBA" id="ARBA00005594"/>
    </source>
</evidence>
<dbReference type="Gene3D" id="3.40.50.620">
    <property type="entry name" value="HUPs"/>
    <property type="match status" value="1"/>
</dbReference>
<dbReference type="InterPro" id="IPR015803">
    <property type="entry name" value="Cys-tRNA-ligase"/>
</dbReference>
<evidence type="ECO:0000256" key="4">
    <source>
        <dbReference type="ARBA" id="ARBA00011245"/>
    </source>
</evidence>
<dbReference type="SMART" id="SM00840">
    <property type="entry name" value="DALR_2"/>
    <property type="match status" value="1"/>
</dbReference>
<dbReference type="PRINTS" id="PR00983">
    <property type="entry name" value="TRNASYNTHCYS"/>
</dbReference>
<dbReference type="GO" id="GO:0005524">
    <property type="term" value="F:ATP binding"/>
    <property type="evidence" value="ECO:0007669"/>
    <property type="project" value="UniProtKB-UniRule"/>
</dbReference>
<keyword evidence="12 14" id="KW-0030">Aminoacyl-tRNA synthetase</keyword>
<dbReference type="PANTHER" id="PTHR10890:SF3">
    <property type="entry name" value="CYSTEINE--TRNA LIGASE, CYTOPLASMIC"/>
    <property type="match status" value="1"/>
</dbReference>
<dbReference type="PANTHER" id="PTHR10890">
    <property type="entry name" value="CYSTEINYL-TRNA SYNTHETASE"/>
    <property type="match status" value="1"/>
</dbReference>
<comment type="caution">
    <text evidence="14">Lacks conserved residue(s) required for the propagation of feature annotation.</text>
</comment>
<evidence type="ECO:0000256" key="14">
    <source>
        <dbReference type="HAMAP-Rule" id="MF_00041"/>
    </source>
</evidence>
<dbReference type="InterPro" id="IPR009080">
    <property type="entry name" value="tRNAsynth_Ia_anticodon-bd"/>
</dbReference>
<comment type="catalytic activity">
    <reaction evidence="13 14">
        <text>tRNA(Cys) + L-cysteine + ATP = L-cysteinyl-tRNA(Cys) + AMP + diphosphate</text>
        <dbReference type="Rhea" id="RHEA:17773"/>
        <dbReference type="Rhea" id="RHEA-COMP:9661"/>
        <dbReference type="Rhea" id="RHEA-COMP:9679"/>
        <dbReference type="ChEBI" id="CHEBI:30616"/>
        <dbReference type="ChEBI" id="CHEBI:33019"/>
        <dbReference type="ChEBI" id="CHEBI:35235"/>
        <dbReference type="ChEBI" id="CHEBI:78442"/>
        <dbReference type="ChEBI" id="CHEBI:78517"/>
        <dbReference type="ChEBI" id="CHEBI:456215"/>
        <dbReference type="EC" id="6.1.1.16"/>
    </reaction>
</comment>
<name>A0A0G1NQD4_9BACT</name>
<dbReference type="SUPFAM" id="SSF52374">
    <property type="entry name" value="Nucleotidylyl transferase"/>
    <property type="match status" value="1"/>
</dbReference>
<evidence type="ECO:0000313" key="17">
    <source>
        <dbReference type="EMBL" id="KKU22601.1"/>
    </source>
</evidence>
<keyword evidence="11 14" id="KW-0648">Protein biosynthesis</keyword>
<dbReference type="AlphaFoldDB" id="A0A0G1NQD4"/>
<feature type="domain" description="Cysteinyl-tRNA synthetase class Ia DALR" evidence="16">
    <location>
        <begin position="351"/>
        <end position="415"/>
    </location>
</feature>